<organism evidence="2 3">
    <name type="scientific">Catenuloplanes atrovinosus</name>
    <dbReference type="NCBI Taxonomy" id="137266"/>
    <lineage>
        <taxon>Bacteria</taxon>
        <taxon>Bacillati</taxon>
        <taxon>Actinomycetota</taxon>
        <taxon>Actinomycetes</taxon>
        <taxon>Micromonosporales</taxon>
        <taxon>Micromonosporaceae</taxon>
        <taxon>Catenuloplanes</taxon>
    </lineage>
</organism>
<evidence type="ECO:0000256" key="1">
    <source>
        <dbReference type="SAM" id="MobiDB-lite"/>
    </source>
</evidence>
<keyword evidence="3" id="KW-1185">Reference proteome</keyword>
<dbReference type="EMBL" id="JAVDYB010000001">
    <property type="protein sequence ID" value="MDR7273427.1"/>
    <property type="molecule type" value="Genomic_DNA"/>
</dbReference>
<dbReference type="Proteomes" id="UP001183643">
    <property type="component" value="Unassembled WGS sequence"/>
</dbReference>
<comment type="caution">
    <text evidence="2">The sequence shown here is derived from an EMBL/GenBank/DDBJ whole genome shotgun (WGS) entry which is preliminary data.</text>
</comment>
<gene>
    <name evidence="2" type="ORF">J2S41_000205</name>
</gene>
<proteinExistence type="predicted"/>
<reference evidence="2" key="1">
    <citation type="submission" date="2023-07" db="EMBL/GenBank/DDBJ databases">
        <title>Sequencing the genomes of 1000 actinobacteria strains.</title>
        <authorList>
            <person name="Klenk H.-P."/>
        </authorList>
    </citation>
    <scope>NUCLEOTIDE SEQUENCE</scope>
    <source>
        <strain evidence="2">DSM 44707</strain>
    </source>
</reference>
<sequence length="53" mass="5949">MSLRLDEVYAGGETFAERCRRRWHDDGRDPGRYVARYRIPPGPVPAGSGGTSR</sequence>
<protein>
    <submittedName>
        <fullName evidence="2">Uncharacterized protein</fullName>
    </submittedName>
</protein>
<evidence type="ECO:0000313" key="3">
    <source>
        <dbReference type="Proteomes" id="UP001183643"/>
    </source>
</evidence>
<feature type="region of interest" description="Disordered" evidence="1">
    <location>
        <begin position="34"/>
        <end position="53"/>
    </location>
</feature>
<name>A0AAE3YI86_9ACTN</name>
<evidence type="ECO:0000313" key="2">
    <source>
        <dbReference type="EMBL" id="MDR7273427.1"/>
    </source>
</evidence>
<accession>A0AAE3YI86</accession>
<dbReference type="AlphaFoldDB" id="A0AAE3YI86"/>